<dbReference type="Proteomes" id="UP000308600">
    <property type="component" value="Unassembled WGS sequence"/>
</dbReference>
<keyword evidence="2" id="KW-1185">Reference proteome</keyword>
<sequence length="85" mass="9283">VISGVPPEIRFHLEHIICVGVVPGPKKPKDFDSFLWPLVEELLKLAIGVTAFDITTSLGFTFHGYVVLGFGDMPAIAMVMCMKGH</sequence>
<evidence type="ECO:0000313" key="2">
    <source>
        <dbReference type="Proteomes" id="UP000308600"/>
    </source>
</evidence>
<dbReference type="EMBL" id="ML209732">
    <property type="protein sequence ID" value="TFK58023.1"/>
    <property type="molecule type" value="Genomic_DNA"/>
</dbReference>
<organism evidence="1 2">
    <name type="scientific">Pluteus cervinus</name>
    <dbReference type="NCBI Taxonomy" id="181527"/>
    <lineage>
        <taxon>Eukaryota</taxon>
        <taxon>Fungi</taxon>
        <taxon>Dikarya</taxon>
        <taxon>Basidiomycota</taxon>
        <taxon>Agaricomycotina</taxon>
        <taxon>Agaricomycetes</taxon>
        <taxon>Agaricomycetidae</taxon>
        <taxon>Agaricales</taxon>
        <taxon>Pluteineae</taxon>
        <taxon>Pluteaceae</taxon>
        <taxon>Pluteus</taxon>
    </lineage>
</organism>
<protein>
    <submittedName>
        <fullName evidence="1">Uncharacterized protein</fullName>
    </submittedName>
</protein>
<feature type="non-terminal residue" evidence="1">
    <location>
        <position position="1"/>
    </location>
</feature>
<evidence type="ECO:0000313" key="1">
    <source>
        <dbReference type="EMBL" id="TFK58023.1"/>
    </source>
</evidence>
<reference evidence="1 2" key="1">
    <citation type="journal article" date="2019" name="Nat. Ecol. Evol.">
        <title>Megaphylogeny resolves global patterns of mushroom evolution.</title>
        <authorList>
            <person name="Varga T."/>
            <person name="Krizsan K."/>
            <person name="Foldi C."/>
            <person name="Dima B."/>
            <person name="Sanchez-Garcia M."/>
            <person name="Sanchez-Ramirez S."/>
            <person name="Szollosi G.J."/>
            <person name="Szarkandi J.G."/>
            <person name="Papp V."/>
            <person name="Albert L."/>
            <person name="Andreopoulos W."/>
            <person name="Angelini C."/>
            <person name="Antonin V."/>
            <person name="Barry K.W."/>
            <person name="Bougher N.L."/>
            <person name="Buchanan P."/>
            <person name="Buyck B."/>
            <person name="Bense V."/>
            <person name="Catcheside P."/>
            <person name="Chovatia M."/>
            <person name="Cooper J."/>
            <person name="Damon W."/>
            <person name="Desjardin D."/>
            <person name="Finy P."/>
            <person name="Geml J."/>
            <person name="Haridas S."/>
            <person name="Hughes K."/>
            <person name="Justo A."/>
            <person name="Karasinski D."/>
            <person name="Kautmanova I."/>
            <person name="Kiss B."/>
            <person name="Kocsube S."/>
            <person name="Kotiranta H."/>
            <person name="LaButti K.M."/>
            <person name="Lechner B.E."/>
            <person name="Liimatainen K."/>
            <person name="Lipzen A."/>
            <person name="Lukacs Z."/>
            <person name="Mihaltcheva S."/>
            <person name="Morgado L.N."/>
            <person name="Niskanen T."/>
            <person name="Noordeloos M.E."/>
            <person name="Ohm R.A."/>
            <person name="Ortiz-Santana B."/>
            <person name="Ovrebo C."/>
            <person name="Racz N."/>
            <person name="Riley R."/>
            <person name="Savchenko A."/>
            <person name="Shiryaev A."/>
            <person name="Soop K."/>
            <person name="Spirin V."/>
            <person name="Szebenyi C."/>
            <person name="Tomsovsky M."/>
            <person name="Tulloss R.E."/>
            <person name="Uehling J."/>
            <person name="Grigoriev I.V."/>
            <person name="Vagvolgyi C."/>
            <person name="Papp T."/>
            <person name="Martin F.M."/>
            <person name="Miettinen O."/>
            <person name="Hibbett D.S."/>
            <person name="Nagy L.G."/>
        </authorList>
    </citation>
    <scope>NUCLEOTIDE SEQUENCE [LARGE SCALE GENOMIC DNA]</scope>
    <source>
        <strain evidence="1 2">NL-1719</strain>
    </source>
</reference>
<proteinExistence type="predicted"/>
<accession>A0ACD2ZX00</accession>
<name>A0ACD2ZX00_9AGAR</name>
<gene>
    <name evidence="1" type="ORF">BDN72DRAFT_742558</name>
</gene>
<feature type="non-terminal residue" evidence="1">
    <location>
        <position position="85"/>
    </location>
</feature>